<evidence type="ECO:0000256" key="6">
    <source>
        <dbReference type="ARBA" id="ARBA00023242"/>
    </source>
</evidence>
<evidence type="ECO:0000256" key="3">
    <source>
        <dbReference type="ARBA" id="ARBA00015139"/>
    </source>
</evidence>
<dbReference type="InterPro" id="IPR021151">
    <property type="entry name" value="GINS_A"/>
</dbReference>
<dbReference type="PANTHER" id="PTHR12772:SF0">
    <property type="entry name" value="DNA REPLICATION COMPLEX GINS PROTEIN PSF2"/>
    <property type="match status" value="1"/>
</dbReference>
<dbReference type="OrthoDB" id="1938138at2759"/>
<sequence>MAHPLPPGLVPSEVAFLAEMEHVTVIPRQRLAGLELLGGTTPALNPPFPVPLPLWLALLLKRQKRANISPPPWLSVDGLSHILDFETDERTADLFSPSPELSDPTSTAPLDGDAYLAHEALELSPPFLKDAATARAQPDALPYHWLELGHLLLTHAADDFEDPDTVRRLLRDLREVRMSKLRKGFRVLGPGAGVKMNGVGGMEVAEVRGFVGGVVDGMRKINKSREESRREQEAEDRENGLESSSYREDEDDDMLS</sequence>
<dbReference type="InterPro" id="IPR056784">
    <property type="entry name" value="PSF2_N"/>
</dbReference>
<feature type="region of interest" description="Disordered" evidence="9">
    <location>
        <begin position="221"/>
        <end position="256"/>
    </location>
</feature>
<keyword evidence="6 8" id="KW-0539">Nucleus</keyword>
<evidence type="ECO:0000256" key="1">
    <source>
        <dbReference type="ARBA" id="ARBA00004123"/>
    </source>
</evidence>
<dbReference type="GO" id="GO:0007059">
    <property type="term" value="P:chromosome segregation"/>
    <property type="evidence" value="ECO:0007669"/>
    <property type="project" value="UniProtKB-KW"/>
</dbReference>
<comment type="subunit">
    <text evidence="8">Component of the GINS complex.</text>
</comment>
<dbReference type="PANTHER" id="PTHR12772">
    <property type="entry name" value="DNA REPLICATION COMPLEX GINS PROTEIN PSF2"/>
    <property type="match status" value="1"/>
</dbReference>
<dbReference type="GO" id="GO:0006260">
    <property type="term" value="P:DNA replication"/>
    <property type="evidence" value="ECO:0007669"/>
    <property type="project" value="UniProtKB-KW"/>
</dbReference>
<keyword evidence="4 8" id="KW-0235">DNA replication</keyword>
<evidence type="ECO:0000313" key="13">
    <source>
        <dbReference type="Proteomes" id="UP000308549"/>
    </source>
</evidence>
<accession>A0A4U0TR87</accession>
<feature type="domain" description="GINS subunit" evidence="10">
    <location>
        <begin position="133"/>
        <end position="221"/>
    </location>
</feature>
<comment type="similarity">
    <text evidence="2 8">Belongs to the GINS2/PSF2 family.</text>
</comment>
<gene>
    <name evidence="12" type="ORF">B0A50_05669</name>
</gene>
<dbReference type="EMBL" id="NAJL01000041">
    <property type="protein sequence ID" value="TKA24681.1"/>
    <property type="molecule type" value="Genomic_DNA"/>
</dbReference>
<dbReference type="Pfam" id="PF25005">
    <property type="entry name" value="PSF2_N"/>
    <property type="match status" value="1"/>
</dbReference>
<reference evidence="12 13" key="1">
    <citation type="submission" date="2017-03" db="EMBL/GenBank/DDBJ databases">
        <title>Genomes of endolithic fungi from Antarctica.</title>
        <authorList>
            <person name="Coleine C."/>
            <person name="Masonjones S."/>
            <person name="Stajich J.E."/>
        </authorList>
    </citation>
    <scope>NUCLEOTIDE SEQUENCE [LARGE SCALE GENOMIC DNA]</scope>
    <source>
        <strain evidence="12 13">CCFEE 6315</strain>
    </source>
</reference>
<dbReference type="FunFam" id="3.40.5.50:FF:000001">
    <property type="entry name" value="DNA replication complex GINS protein PSF2"/>
    <property type="match status" value="1"/>
</dbReference>
<comment type="caution">
    <text evidence="12">The sequence shown here is derived from an EMBL/GenBank/DDBJ whole genome shotgun (WGS) entry which is preliminary data.</text>
</comment>
<evidence type="ECO:0000256" key="2">
    <source>
        <dbReference type="ARBA" id="ARBA00010565"/>
    </source>
</evidence>
<evidence type="ECO:0000259" key="11">
    <source>
        <dbReference type="Pfam" id="PF25005"/>
    </source>
</evidence>
<dbReference type="InterPro" id="IPR007257">
    <property type="entry name" value="GINS_Psf2"/>
</dbReference>
<evidence type="ECO:0000313" key="12">
    <source>
        <dbReference type="EMBL" id="TKA24681.1"/>
    </source>
</evidence>
<comment type="function">
    <text evidence="7">The GINS complex plays an essential role in the initiation of DNA replication. Has a role in chromosome segregation.</text>
</comment>
<feature type="compositionally biased region" description="Basic and acidic residues" evidence="9">
    <location>
        <begin position="221"/>
        <end position="240"/>
    </location>
</feature>
<dbReference type="AlphaFoldDB" id="A0A4U0TR87"/>
<dbReference type="SUPFAM" id="SSF160059">
    <property type="entry name" value="PriA/YqbF domain"/>
    <property type="match status" value="1"/>
</dbReference>
<feature type="domain" description="DNA replication complex GINS protein PSF2 N-terminal" evidence="11">
    <location>
        <begin position="11"/>
        <end position="68"/>
    </location>
</feature>
<comment type="subcellular location">
    <subcellularLocation>
        <location evidence="1 8">Nucleus</location>
    </subcellularLocation>
</comment>
<dbReference type="GO" id="GO:0000811">
    <property type="term" value="C:GINS complex"/>
    <property type="evidence" value="ECO:0007669"/>
    <property type="project" value="TreeGrafter"/>
</dbReference>
<evidence type="ECO:0000256" key="5">
    <source>
        <dbReference type="ARBA" id="ARBA00022829"/>
    </source>
</evidence>
<evidence type="ECO:0000256" key="7">
    <source>
        <dbReference type="ARBA" id="ARBA00025163"/>
    </source>
</evidence>
<name>A0A4U0TR87_9PEZI</name>
<dbReference type="Pfam" id="PF05916">
    <property type="entry name" value="Sld5"/>
    <property type="match status" value="1"/>
</dbReference>
<dbReference type="Proteomes" id="UP000308549">
    <property type="component" value="Unassembled WGS sequence"/>
</dbReference>
<dbReference type="PIRSF" id="PIRSF028998">
    <property type="entry name" value="GINS_Psf2_subgr"/>
    <property type="match status" value="1"/>
</dbReference>
<evidence type="ECO:0000256" key="8">
    <source>
        <dbReference type="PIRNR" id="PIRNR028998"/>
    </source>
</evidence>
<evidence type="ECO:0000256" key="4">
    <source>
        <dbReference type="ARBA" id="ARBA00022705"/>
    </source>
</evidence>
<dbReference type="SUPFAM" id="SSF158573">
    <property type="entry name" value="GINS helical bundle-like"/>
    <property type="match status" value="1"/>
</dbReference>
<dbReference type="Gene3D" id="1.20.58.1020">
    <property type="match status" value="1"/>
</dbReference>
<dbReference type="GO" id="GO:0000727">
    <property type="term" value="P:double-strand break repair via break-induced replication"/>
    <property type="evidence" value="ECO:0007669"/>
    <property type="project" value="TreeGrafter"/>
</dbReference>
<organism evidence="12 13">
    <name type="scientific">Salinomyces thailandicus</name>
    <dbReference type="NCBI Taxonomy" id="706561"/>
    <lineage>
        <taxon>Eukaryota</taxon>
        <taxon>Fungi</taxon>
        <taxon>Dikarya</taxon>
        <taxon>Ascomycota</taxon>
        <taxon>Pezizomycotina</taxon>
        <taxon>Dothideomycetes</taxon>
        <taxon>Dothideomycetidae</taxon>
        <taxon>Mycosphaerellales</taxon>
        <taxon>Teratosphaeriaceae</taxon>
        <taxon>Salinomyces</taxon>
    </lineage>
</organism>
<evidence type="ECO:0000256" key="9">
    <source>
        <dbReference type="SAM" id="MobiDB-lite"/>
    </source>
</evidence>
<dbReference type="Gene3D" id="3.40.5.50">
    <property type="match status" value="1"/>
</dbReference>
<proteinExistence type="inferred from homology"/>
<keyword evidence="13" id="KW-1185">Reference proteome</keyword>
<dbReference type="CDD" id="cd11712">
    <property type="entry name" value="GINS_A_psf2"/>
    <property type="match status" value="1"/>
</dbReference>
<keyword evidence="5" id="KW-0159">Chromosome partition</keyword>
<dbReference type="FunFam" id="1.20.58.1020:FF:000001">
    <property type="entry name" value="DNA replication complex GINS protein PSF2"/>
    <property type="match status" value="1"/>
</dbReference>
<evidence type="ECO:0000259" key="10">
    <source>
        <dbReference type="Pfam" id="PF05916"/>
    </source>
</evidence>
<dbReference type="InterPro" id="IPR036224">
    <property type="entry name" value="GINS_bundle-like_dom_sf"/>
</dbReference>
<protein>
    <recommendedName>
        <fullName evidence="3 8">DNA replication complex GINS protein PSF2</fullName>
    </recommendedName>
</protein>